<dbReference type="Proteomes" id="UP000325081">
    <property type="component" value="Unassembled WGS sequence"/>
</dbReference>
<accession>A0A5A7Q3A8</accession>
<comment type="caution">
    <text evidence="2">The sequence shown here is derived from an EMBL/GenBank/DDBJ whole genome shotgun (WGS) entry which is preliminary data.</text>
</comment>
<evidence type="ECO:0000256" key="1">
    <source>
        <dbReference type="SAM" id="MobiDB-lite"/>
    </source>
</evidence>
<dbReference type="AlphaFoldDB" id="A0A5A7Q3A8"/>
<protein>
    <submittedName>
        <fullName evidence="2">NADH:ubiquinone oxidoreductase</fullName>
    </submittedName>
</protein>
<keyword evidence="3" id="KW-1185">Reference proteome</keyword>
<sequence length="272" mass="30271">MKQIEAAPNCRSGEPTQNCRFQFRRLDLSGDGVVAADVDEDDVDVGEKPIAGRKKWKMKEVSASDKGRRRGEVLDPPENERMETAVTDEWRQRRQTDVDGGDRRIAIGDGSGWLVASGGTRVCGWVEALTVATNLVVAVRAWDFASPIEIFDSDPPASWAALESKEVDREFNFCSSMVPVDNEGSLQEIVHSSSDLKDLLISANTSPRPLKTHPVITEEEMEIEADVGITHHKGSIWKPIQKVQKQITTWKRQGPREGTLSRLPVSEVEMSY</sequence>
<feature type="compositionally biased region" description="Basic and acidic residues" evidence="1">
    <location>
        <begin position="58"/>
        <end position="83"/>
    </location>
</feature>
<feature type="region of interest" description="Disordered" evidence="1">
    <location>
        <begin position="54"/>
        <end position="83"/>
    </location>
</feature>
<organism evidence="2 3">
    <name type="scientific">Striga asiatica</name>
    <name type="common">Asiatic witchweed</name>
    <name type="synonym">Buchnera asiatica</name>
    <dbReference type="NCBI Taxonomy" id="4170"/>
    <lineage>
        <taxon>Eukaryota</taxon>
        <taxon>Viridiplantae</taxon>
        <taxon>Streptophyta</taxon>
        <taxon>Embryophyta</taxon>
        <taxon>Tracheophyta</taxon>
        <taxon>Spermatophyta</taxon>
        <taxon>Magnoliopsida</taxon>
        <taxon>eudicotyledons</taxon>
        <taxon>Gunneridae</taxon>
        <taxon>Pentapetalae</taxon>
        <taxon>asterids</taxon>
        <taxon>lamiids</taxon>
        <taxon>Lamiales</taxon>
        <taxon>Orobanchaceae</taxon>
        <taxon>Buchnereae</taxon>
        <taxon>Striga</taxon>
    </lineage>
</organism>
<feature type="region of interest" description="Disordered" evidence="1">
    <location>
        <begin position="252"/>
        <end position="272"/>
    </location>
</feature>
<name>A0A5A7Q3A8_STRAF</name>
<proteinExistence type="predicted"/>
<dbReference type="EMBL" id="BKCP01005627">
    <property type="protein sequence ID" value="GER39366.1"/>
    <property type="molecule type" value="Genomic_DNA"/>
</dbReference>
<evidence type="ECO:0000313" key="2">
    <source>
        <dbReference type="EMBL" id="GER39366.1"/>
    </source>
</evidence>
<reference evidence="3" key="1">
    <citation type="journal article" date="2019" name="Curr. Biol.">
        <title>Genome Sequence of Striga asiatica Provides Insight into the Evolution of Plant Parasitism.</title>
        <authorList>
            <person name="Yoshida S."/>
            <person name="Kim S."/>
            <person name="Wafula E.K."/>
            <person name="Tanskanen J."/>
            <person name="Kim Y.M."/>
            <person name="Honaas L."/>
            <person name="Yang Z."/>
            <person name="Spallek T."/>
            <person name="Conn C.E."/>
            <person name="Ichihashi Y."/>
            <person name="Cheong K."/>
            <person name="Cui S."/>
            <person name="Der J.P."/>
            <person name="Gundlach H."/>
            <person name="Jiao Y."/>
            <person name="Hori C."/>
            <person name="Ishida J.K."/>
            <person name="Kasahara H."/>
            <person name="Kiba T."/>
            <person name="Kim M.S."/>
            <person name="Koo N."/>
            <person name="Laohavisit A."/>
            <person name="Lee Y.H."/>
            <person name="Lumba S."/>
            <person name="McCourt P."/>
            <person name="Mortimer J.C."/>
            <person name="Mutuku J.M."/>
            <person name="Nomura T."/>
            <person name="Sasaki-Sekimoto Y."/>
            <person name="Seto Y."/>
            <person name="Wang Y."/>
            <person name="Wakatake T."/>
            <person name="Sakakibara H."/>
            <person name="Demura T."/>
            <person name="Yamaguchi S."/>
            <person name="Yoneyama K."/>
            <person name="Manabe R.I."/>
            <person name="Nelson D.C."/>
            <person name="Schulman A.H."/>
            <person name="Timko M.P."/>
            <person name="dePamphilis C.W."/>
            <person name="Choi D."/>
            <person name="Shirasu K."/>
        </authorList>
    </citation>
    <scope>NUCLEOTIDE SEQUENCE [LARGE SCALE GENOMIC DNA]</scope>
    <source>
        <strain evidence="3">cv. UVA1</strain>
    </source>
</reference>
<evidence type="ECO:0000313" key="3">
    <source>
        <dbReference type="Proteomes" id="UP000325081"/>
    </source>
</evidence>
<gene>
    <name evidence="2" type="ORF">STAS_15976</name>
</gene>
<keyword evidence="2" id="KW-0830">Ubiquinone</keyword>